<dbReference type="AlphaFoldDB" id="A0AAV4NDJ9"/>
<keyword evidence="2" id="KW-1185">Reference proteome</keyword>
<evidence type="ECO:0008006" key="3">
    <source>
        <dbReference type="Google" id="ProtNLM"/>
    </source>
</evidence>
<dbReference type="EMBL" id="BPLR01020722">
    <property type="protein sequence ID" value="GIX81890.1"/>
    <property type="molecule type" value="Genomic_DNA"/>
</dbReference>
<gene>
    <name evidence="1" type="ORF">CEXT_84901</name>
</gene>
<dbReference type="Proteomes" id="UP001054945">
    <property type="component" value="Unassembled WGS sequence"/>
</dbReference>
<proteinExistence type="predicted"/>
<name>A0AAV4NDJ9_CAEEX</name>
<reference evidence="1 2" key="1">
    <citation type="submission" date="2021-06" db="EMBL/GenBank/DDBJ databases">
        <title>Caerostris extrusa draft genome.</title>
        <authorList>
            <person name="Kono N."/>
            <person name="Arakawa K."/>
        </authorList>
    </citation>
    <scope>NUCLEOTIDE SEQUENCE [LARGE SCALE GENOMIC DNA]</scope>
</reference>
<protein>
    <recommendedName>
        <fullName evidence="3">Maturase K</fullName>
    </recommendedName>
</protein>
<evidence type="ECO:0000313" key="2">
    <source>
        <dbReference type="Proteomes" id="UP001054945"/>
    </source>
</evidence>
<organism evidence="1 2">
    <name type="scientific">Caerostris extrusa</name>
    <name type="common">Bark spider</name>
    <name type="synonym">Caerostris bankana</name>
    <dbReference type="NCBI Taxonomy" id="172846"/>
    <lineage>
        <taxon>Eukaryota</taxon>
        <taxon>Metazoa</taxon>
        <taxon>Ecdysozoa</taxon>
        <taxon>Arthropoda</taxon>
        <taxon>Chelicerata</taxon>
        <taxon>Arachnida</taxon>
        <taxon>Araneae</taxon>
        <taxon>Araneomorphae</taxon>
        <taxon>Entelegynae</taxon>
        <taxon>Araneoidea</taxon>
        <taxon>Araneidae</taxon>
        <taxon>Caerostris</taxon>
    </lineage>
</organism>
<sequence length="162" mass="18931">MKTGAGELWSETDTHLEMDQRRVSRIVNQNGFHENGSNRQHRKLFEPSSFTNSHFSVDFPRFPLFLSPDWRIVSSVRSKSQQLLYLAAETFLKSVPLILKLQQRNTAAILFRELNFNIRYFLIVGVVEDSMLCFADRNFRNSLKQYEQKDVVSTSCMDMMPD</sequence>
<comment type="caution">
    <text evidence="1">The sequence shown here is derived from an EMBL/GenBank/DDBJ whole genome shotgun (WGS) entry which is preliminary data.</text>
</comment>
<evidence type="ECO:0000313" key="1">
    <source>
        <dbReference type="EMBL" id="GIX81890.1"/>
    </source>
</evidence>
<accession>A0AAV4NDJ9</accession>